<evidence type="ECO:0000256" key="1">
    <source>
        <dbReference type="SAM" id="MobiDB-lite"/>
    </source>
</evidence>
<dbReference type="PROSITE" id="PS51257">
    <property type="entry name" value="PROKAR_LIPOPROTEIN"/>
    <property type="match status" value="1"/>
</dbReference>
<feature type="region of interest" description="Disordered" evidence="1">
    <location>
        <begin position="145"/>
        <end position="166"/>
    </location>
</feature>
<organism evidence="2 3">
    <name type="scientific">Pseudogemmobacter faecipullorum</name>
    <dbReference type="NCBI Taxonomy" id="2755041"/>
    <lineage>
        <taxon>Bacteria</taxon>
        <taxon>Pseudomonadati</taxon>
        <taxon>Pseudomonadota</taxon>
        <taxon>Alphaproteobacteria</taxon>
        <taxon>Rhodobacterales</taxon>
        <taxon>Paracoccaceae</taxon>
        <taxon>Pseudogemmobacter</taxon>
    </lineage>
</organism>
<comment type="caution">
    <text evidence="2">The sequence shown here is derived from an EMBL/GenBank/DDBJ whole genome shotgun (WGS) entry which is preliminary data.</text>
</comment>
<name>A0ABS8CS76_9RHOB</name>
<dbReference type="EMBL" id="JACDXX010000034">
    <property type="protein sequence ID" value="MCB5412242.1"/>
    <property type="molecule type" value="Genomic_DNA"/>
</dbReference>
<evidence type="ECO:0000313" key="3">
    <source>
        <dbReference type="Proteomes" id="UP001198571"/>
    </source>
</evidence>
<reference evidence="2 3" key="1">
    <citation type="submission" date="2020-07" db="EMBL/GenBank/DDBJ databases">
        <title>Pseudogemmobacter sp. nov., isolated from poultry manure in Taiwan.</title>
        <authorList>
            <person name="Lin S.-Y."/>
            <person name="Tang Y.-S."/>
            <person name="Young C.-C."/>
        </authorList>
    </citation>
    <scope>NUCLEOTIDE SEQUENCE [LARGE SCALE GENOMIC DNA]</scope>
    <source>
        <strain evidence="2 3">CC-YST710</strain>
    </source>
</reference>
<feature type="compositionally biased region" description="Polar residues" evidence="1">
    <location>
        <begin position="83"/>
        <end position="92"/>
    </location>
</feature>
<evidence type="ECO:0000313" key="2">
    <source>
        <dbReference type="EMBL" id="MCB5412242.1"/>
    </source>
</evidence>
<dbReference type="RefSeq" id="WP_226937666.1">
    <property type="nucleotide sequence ID" value="NZ_JACDXX010000034.1"/>
</dbReference>
<proteinExistence type="predicted"/>
<accession>A0ABS8CS76</accession>
<evidence type="ECO:0008006" key="4">
    <source>
        <dbReference type="Google" id="ProtNLM"/>
    </source>
</evidence>
<feature type="region of interest" description="Disordered" evidence="1">
    <location>
        <begin position="56"/>
        <end position="99"/>
    </location>
</feature>
<feature type="compositionally biased region" description="Low complexity" evidence="1">
    <location>
        <begin position="58"/>
        <end position="74"/>
    </location>
</feature>
<gene>
    <name evidence="2" type="ORF">H0485_19915</name>
</gene>
<sequence>MNNKLLVPIVLSLTMVSACDESWQKAFVAAGNSSSVMQYNNPSAYSNIYATYDDDYADQSASSSPYDSSPSESSGFTPPRPSANRSGSSNSDLGPILVEEEQIDWNKDYERRLAESERAFEEQKAKRESDAEAERIRNQEIVKRRDAERAARCRANPGSIDCPGVR</sequence>
<keyword evidence="3" id="KW-1185">Reference proteome</keyword>
<protein>
    <recommendedName>
        <fullName evidence="4">Lipoprotein</fullName>
    </recommendedName>
</protein>
<dbReference type="Proteomes" id="UP001198571">
    <property type="component" value="Unassembled WGS sequence"/>
</dbReference>